<protein>
    <recommendedName>
        <fullName evidence="2">PPM-type phosphatase domain-containing protein</fullName>
    </recommendedName>
</protein>
<dbReference type="SUPFAM" id="SSF81606">
    <property type="entry name" value="PP2C-like"/>
    <property type="match status" value="1"/>
</dbReference>
<gene>
    <name evidence="3" type="ORF">METZ01_LOCUS247998</name>
</gene>
<feature type="non-terminal residue" evidence="3">
    <location>
        <position position="1"/>
    </location>
</feature>
<dbReference type="EMBL" id="UINC01065455">
    <property type="protein sequence ID" value="SVB95144.1"/>
    <property type="molecule type" value="Genomic_DNA"/>
</dbReference>
<dbReference type="Gene3D" id="3.60.40.10">
    <property type="entry name" value="PPM-type phosphatase domain"/>
    <property type="match status" value="1"/>
</dbReference>
<evidence type="ECO:0000313" key="3">
    <source>
        <dbReference type="EMBL" id="SVB95144.1"/>
    </source>
</evidence>
<evidence type="ECO:0000259" key="2">
    <source>
        <dbReference type="Pfam" id="PF07228"/>
    </source>
</evidence>
<dbReference type="InterPro" id="IPR036457">
    <property type="entry name" value="PPM-type-like_dom_sf"/>
</dbReference>
<name>A0A382I614_9ZZZZ</name>
<dbReference type="InterPro" id="IPR001932">
    <property type="entry name" value="PPM-type_phosphatase-like_dom"/>
</dbReference>
<accession>A0A382I614</accession>
<dbReference type="InterPro" id="IPR052016">
    <property type="entry name" value="Bact_Sigma-Reg"/>
</dbReference>
<dbReference type="PANTHER" id="PTHR43156:SF2">
    <property type="entry name" value="STAGE II SPORULATION PROTEIN E"/>
    <property type="match status" value="1"/>
</dbReference>
<organism evidence="3">
    <name type="scientific">marine metagenome</name>
    <dbReference type="NCBI Taxonomy" id="408172"/>
    <lineage>
        <taxon>unclassified sequences</taxon>
        <taxon>metagenomes</taxon>
        <taxon>ecological metagenomes</taxon>
    </lineage>
</organism>
<sequence length="136" mass="15081">FVCLSVAELDIQKRSVRVSNAGCPYPCHYRAESGAIEEVELDAYPLAVREDIEYEVRDIQFASGDRLVMFSDGLVEAQAVTGEMRGFERVHEIIRQGCLAGLSSRALIDFITDQVHEFTGDRSSGDDLTCLVLHAL</sequence>
<evidence type="ECO:0000256" key="1">
    <source>
        <dbReference type="ARBA" id="ARBA00022801"/>
    </source>
</evidence>
<proteinExistence type="predicted"/>
<feature type="domain" description="PPM-type phosphatase" evidence="2">
    <location>
        <begin position="1"/>
        <end position="134"/>
    </location>
</feature>
<dbReference type="Pfam" id="PF07228">
    <property type="entry name" value="SpoIIE"/>
    <property type="match status" value="1"/>
</dbReference>
<dbReference type="AlphaFoldDB" id="A0A382I614"/>
<dbReference type="PANTHER" id="PTHR43156">
    <property type="entry name" value="STAGE II SPORULATION PROTEIN E-RELATED"/>
    <property type="match status" value="1"/>
</dbReference>
<keyword evidence="1" id="KW-0378">Hydrolase</keyword>
<reference evidence="3" key="1">
    <citation type="submission" date="2018-05" db="EMBL/GenBank/DDBJ databases">
        <authorList>
            <person name="Lanie J.A."/>
            <person name="Ng W.-L."/>
            <person name="Kazmierczak K.M."/>
            <person name="Andrzejewski T.M."/>
            <person name="Davidsen T.M."/>
            <person name="Wayne K.J."/>
            <person name="Tettelin H."/>
            <person name="Glass J.I."/>
            <person name="Rusch D."/>
            <person name="Podicherti R."/>
            <person name="Tsui H.-C.T."/>
            <person name="Winkler M.E."/>
        </authorList>
    </citation>
    <scope>NUCLEOTIDE SEQUENCE</scope>
</reference>
<dbReference type="GO" id="GO:0016791">
    <property type="term" value="F:phosphatase activity"/>
    <property type="evidence" value="ECO:0007669"/>
    <property type="project" value="TreeGrafter"/>
</dbReference>